<evidence type="ECO:0000313" key="2">
    <source>
        <dbReference type="EMBL" id="KAG2496792.1"/>
    </source>
</evidence>
<comment type="caution">
    <text evidence="2">The sequence shown here is derived from an EMBL/GenBank/DDBJ whole genome shotgun (WGS) entry which is preliminary data.</text>
</comment>
<name>A0A835Y871_9CHLO</name>
<protein>
    <submittedName>
        <fullName evidence="2">Uncharacterized protein</fullName>
    </submittedName>
</protein>
<dbReference type="OrthoDB" id="544909at2759"/>
<gene>
    <name evidence="2" type="ORF">HYH03_005200</name>
</gene>
<evidence type="ECO:0000256" key="1">
    <source>
        <dbReference type="SAM" id="MobiDB-lite"/>
    </source>
</evidence>
<sequence length="434" mass="43811">MEHSALVSKRGRLNATGGDGPDGGEPEGPAAQGRVIAGLVSAGLSGTIASVGAALARIDLFGQFRWDATEDFSLALALASGVVLLEAVLLGPRWDLLLAGAGRPGRRRGAVGLALGTQGVERLLSGASVAAALVLEQACFVAAQVVRGRGGAIEVDAGPNGAPQLKTSPPALAVDVGLVMVREAAKELLQRGLVFTLLAAWLTDRAFEAGADDVITIGTATEIYLTDAVRYGTAALMTLSLLPPVVNEAEALRLGVASNLALIEVEATVQAEEAKQKHAAAAEATSGAGQSRVEATATVAGAGAKSAADGDAAGTGTAGDEAGVRQVYDEGADDAETESMLREYRLVEALGRSTSTGPPRLTYALTLLRGLLRFGSVNAAFALTGNLAATLAASALPNLLLMAYVRSGPLILLERPAKPASGGPGAAKAKAEQA</sequence>
<accession>A0A835Y871</accession>
<keyword evidence="3" id="KW-1185">Reference proteome</keyword>
<dbReference type="AlphaFoldDB" id="A0A835Y871"/>
<reference evidence="2" key="1">
    <citation type="journal article" date="2020" name="bioRxiv">
        <title>Comparative genomics of Chlamydomonas.</title>
        <authorList>
            <person name="Craig R.J."/>
            <person name="Hasan A.R."/>
            <person name="Ness R.W."/>
            <person name="Keightley P.D."/>
        </authorList>
    </citation>
    <scope>NUCLEOTIDE SEQUENCE</scope>
    <source>
        <strain evidence="2">CCAP 11/70</strain>
    </source>
</reference>
<proteinExistence type="predicted"/>
<dbReference type="EMBL" id="JAEHOE010000017">
    <property type="protein sequence ID" value="KAG2496792.1"/>
    <property type="molecule type" value="Genomic_DNA"/>
</dbReference>
<feature type="region of interest" description="Disordered" evidence="1">
    <location>
        <begin position="306"/>
        <end position="325"/>
    </location>
</feature>
<organism evidence="2 3">
    <name type="scientific">Edaphochlamys debaryana</name>
    <dbReference type="NCBI Taxonomy" id="47281"/>
    <lineage>
        <taxon>Eukaryota</taxon>
        <taxon>Viridiplantae</taxon>
        <taxon>Chlorophyta</taxon>
        <taxon>core chlorophytes</taxon>
        <taxon>Chlorophyceae</taxon>
        <taxon>CS clade</taxon>
        <taxon>Chlamydomonadales</taxon>
        <taxon>Chlamydomonadales incertae sedis</taxon>
        <taxon>Edaphochlamys</taxon>
    </lineage>
</organism>
<feature type="compositionally biased region" description="Low complexity" evidence="1">
    <location>
        <begin position="306"/>
        <end position="321"/>
    </location>
</feature>
<dbReference type="Proteomes" id="UP000612055">
    <property type="component" value="Unassembled WGS sequence"/>
</dbReference>
<evidence type="ECO:0000313" key="3">
    <source>
        <dbReference type="Proteomes" id="UP000612055"/>
    </source>
</evidence>
<feature type="region of interest" description="Disordered" evidence="1">
    <location>
        <begin position="1"/>
        <end position="30"/>
    </location>
</feature>